<dbReference type="Gene3D" id="2.40.128.620">
    <property type="match status" value="1"/>
</dbReference>
<dbReference type="HOGENOM" id="CLU_1009177_0_0_1"/>
<proteinExistence type="predicted"/>
<dbReference type="PROSITE" id="PS50068">
    <property type="entry name" value="LDLRA_2"/>
    <property type="match status" value="2"/>
</dbReference>
<keyword evidence="10" id="KW-0675">Receptor</keyword>
<dbReference type="GO" id="GO:0016192">
    <property type="term" value="P:vesicle-mediated transport"/>
    <property type="evidence" value="ECO:0007669"/>
    <property type="project" value="UniProtKB-ARBA"/>
</dbReference>
<dbReference type="SMART" id="SM00192">
    <property type="entry name" value="LDLa"/>
    <property type="match status" value="2"/>
</dbReference>
<dbReference type="AlphaFoldDB" id="K1R7A1"/>
<keyword evidence="4" id="KW-0677">Repeat</keyword>
<keyword evidence="10" id="KW-0449">Lipoprotein</keyword>
<dbReference type="InterPro" id="IPR002172">
    <property type="entry name" value="LDrepeatLR_classA_rpt"/>
</dbReference>
<dbReference type="PRINTS" id="PR00261">
    <property type="entry name" value="LDLRECEPTOR"/>
</dbReference>
<keyword evidence="7 8" id="KW-1015">Disulfide bond</keyword>
<protein>
    <submittedName>
        <fullName evidence="10">Low-density lipoprotein receptor-related protein 2</fullName>
    </submittedName>
</protein>
<evidence type="ECO:0000256" key="1">
    <source>
        <dbReference type="ARBA" id="ARBA00004167"/>
    </source>
</evidence>
<dbReference type="GO" id="GO:0012505">
    <property type="term" value="C:endomembrane system"/>
    <property type="evidence" value="ECO:0007669"/>
    <property type="project" value="UniProtKB-SubCell"/>
</dbReference>
<dbReference type="PANTHER" id="PTHR24270">
    <property type="entry name" value="LOW-DENSITY LIPOPROTEIN RECEPTOR-RELATED"/>
    <property type="match status" value="1"/>
</dbReference>
<evidence type="ECO:0000256" key="9">
    <source>
        <dbReference type="SAM" id="MobiDB-lite"/>
    </source>
</evidence>
<organism evidence="10">
    <name type="scientific">Magallana gigas</name>
    <name type="common">Pacific oyster</name>
    <name type="synonym">Crassostrea gigas</name>
    <dbReference type="NCBI Taxonomy" id="29159"/>
    <lineage>
        <taxon>Eukaryota</taxon>
        <taxon>Metazoa</taxon>
        <taxon>Spiralia</taxon>
        <taxon>Lophotrochozoa</taxon>
        <taxon>Mollusca</taxon>
        <taxon>Bivalvia</taxon>
        <taxon>Autobranchia</taxon>
        <taxon>Pteriomorphia</taxon>
        <taxon>Ostreida</taxon>
        <taxon>Ostreoidea</taxon>
        <taxon>Ostreidae</taxon>
        <taxon>Magallana</taxon>
    </lineage>
</organism>
<evidence type="ECO:0000256" key="4">
    <source>
        <dbReference type="ARBA" id="ARBA00022737"/>
    </source>
</evidence>
<gene>
    <name evidence="10" type="ORF">CGI_10022052</name>
</gene>
<evidence type="ECO:0000313" key="10">
    <source>
        <dbReference type="EMBL" id="EKC41648.1"/>
    </source>
</evidence>
<accession>K1R7A1</accession>
<dbReference type="PANTHER" id="PTHR24270:SF62">
    <property type="entry name" value="LOW-DENSITY LIPOPROTEIN RECEPTOR-RELATED PROTEIN 2"/>
    <property type="match status" value="1"/>
</dbReference>
<evidence type="ECO:0000256" key="3">
    <source>
        <dbReference type="ARBA" id="ARBA00022692"/>
    </source>
</evidence>
<keyword evidence="6" id="KW-0472">Membrane</keyword>
<evidence type="ECO:0000256" key="6">
    <source>
        <dbReference type="ARBA" id="ARBA00023136"/>
    </source>
</evidence>
<evidence type="ECO:0000256" key="5">
    <source>
        <dbReference type="ARBA" id="ARBA00022989"/>
    </source>
</evidence>
<dbReference type="SUPFAM" id="SSF57424">
    <property type="entry name" value="LDL receptor-like module"/>
    <property type="match status" value="2"/>
</dbReference>
<dbReference type="Pfam" id="PF01391">
    <property type="entry name" value="Collagen"/>
    <property type="match status" value="1"/>
</dbReference>
<feature type="disulfide bond" evidence="8">
    <location>
        <begin position="228"/>
        <end position="246"/>
    </location>
</feature>
<dbReference type="InterPro" id="IPR023415">
    <property type="entry name" value="LDLR_class-A_CS"/>
</dbReference>
<dbReference type="Gene3D" id="4.10.400.10">
    <property type="entry name" value="Low-density Lipoprotein Receptor"/>
    <property type="match status" value="1"/>
</dbReference>
<evidence type="ECO:0000256" key="8">
    <source>
        <dbReference type="PROSITE-ProRule" id="PRU00124"/>
    </source>
</evidence>
<feature type="disulfide bond" evidence="8">
    <location>
        <begin position="221"/>
        <end position="233"/>
    </location>
</feature>
<dbReference type="Pfam" id="PF00057">
    <property type="entry name" value="Ldl_recept_a"/>
    <property type="match status" value="2"/>
</dbReference>
<dbReference type="PROSITE" id="PS01209">
    <property type="entry name" value="LDLRA_1"/>
    <property type="match status" value="1"/>
</dbReference>
<dbReference type="InterPro" id="IPR050685">
    <property type="entry name" value="LDLR"/>
</dbReference>
<feature type="disulfide bond" evidence="8">
    <location>
        <begin position="240"/>
        <end position="255"/>
    </location>
</feature>
<evidence type="ECO:0000256" key="7">
    <source>
        <dbReference type="ARBA" id="ARBA00023157"/>
    </source>
</evidence>
<dbReference type="GO" id="GO:0005886">
    <property type="term" value="C:plasma membrane"/>
    <property type="evidence" value="ECO:0007669"/>
    <property type="project" value="TreeGrafter"/>
</dbReference>
<comment type="caution">
    <text evidence="8">Lacks conserved residue(s) required for the propagation of feature annotation.</text>
</comment>
<feature type="region of interest" description="Disordered" evidence="9">
    <location>
        <begin position="95"/>
        <end position="130"/>
    </location>
</feature>
<keyword evidence="5" id="KW-1133">Transmembrane helix</keyword>
<dbReference type="InterPro" id="IPR008160">
    <property type="entry name" value="Collagen"/>
</dbReference>
<dbReference type="InterPro" id="IPR036055">
    <property type="entry name" value="LDL_receptor-like_sf"/>
</dbReference>
<dbReference type="EMBL" id="JH818186">
    <property type="protein sequence ID" value="EKC41648.1"/>
    <property type="molecule type" value="Genomic_DNA"/>
</dbReference>
<name>K1R7A1_MAGGI</name>
<reference evidence="10" key="1">
    <citation type="journal article" date="2012" name="Nature">
        <title>The oyster genome reveals stress adaptation and complexity of shell formation.</title>
        <authorList>
            <person name="Zhang G."/>
            <person name="Fang X."/>
            <person name="Guo X."/>
            <person name="Li L."/>
            <person name="Luo R."/>
            <person name="Xu F."/>
            <person name="Yang P."/>
            <person name="Zhang L."/>
            <person name="Wang X."/>
            <person name="Qi H."/>
            <person name="Xiong Z."/>
            <person name="Que H."/>
            <person name="Xie Y."/>
            <person name="Holland P.W."/>
            <person name="Paps J."/>
            <person name="Zhu Y."/>
            <person name="Wu F."/>
            <person name="Chen Y."/>
            <person name="Wang J."/>
            <person name="Peng C."/>
            <person name="Meng J."/>
            <person name="Yang L."/>
            <person name="Liu J."/>
            <person name="Wen B."/>
            <person name="Zhang N."/>
            <person name="Huang Z."/>
            <person name="Zhu Q."/>
            <person name="Feng Y."/>
            <person name="Mount A."/>
            <person name="Hedgecock D."/>
            <person name="Xu Z."/>
            <person name="Liu Y."/>
            <person name="Domazet-Loso T."/>
            <person name="Du Y."/>
            <person name="Sun X."/>
            <person name="Zhang S."/>
            <person name="Liu B."/>
            <person name="Cheng P."/>
            <person name="Jiang X."/>
            <person name="Li J."/>
            <person name="Fan D."/>
            <person name="Wang W."/>
            <person name="Fu W."/>
            <person name="Wang T."/>
            <person name="Wang B."/>
            <person name="Zhang J."/>
            <person name="Peng Z."/>
            <person name="Li Y."/>
            <person name="Li N."/>
            <person name="Wang J."/>
            <person name="Chen M."/>
            <person name="He Y."/>
            <person name="Tan F."/>
            <person name="Song X."/>
            <person name="Zheng Q."/>
            <person name="Huang R."/>
            <person name="Yang H."/>
            <person name="Du X."/>
            <person name="Chen L."/>
            <person name="Yang M."/>
            <person name="Gaffney P.M."/>
            <person name="Wang S."/>
            <person name="Luo L."/>
            <person name="She Z."/>
            <person name="Ming Y."/>
            <person name="Huang W."/>
            <person name="Zhang S."/>
            <person name="Huang B."/>
            <person name="Zhang Y."/>
            <person name="Qu T."/>
            <person name="Ni P."/>
            <person name="Miao G."/>
            <person name="Wang J."/>
            <person name="Wang Q."/>
            <person name="Steinberg C.E."/>
            <person name="Wang H."/>
            <person name="Li N."/>
            <person name="Qian L."/>
            <person name="Zhang G."/>
            <person name="Li Y."/>
            <person name="Yang H."/>
            <person name="Liu X."/>
            <person name="Wang J."/>
            <person name="Yin Y."/>
            <person name="Wang J."/>
        </authorList>
    </citation>
    <scope>NUCLEOTIDE SEQUENCE [LARGE SCALE GENOMIC DNA]</scope>
    <source>
        <strain evidence="10">05x7-T-G4-1.051#20</strain>
    </source>
</reference>
<feature type="compositionally biased region" description="Low complexity" evidence="9">
    <location>
        <begin position="111"/>
        <end position="124"/>
    </location>
</feature>
<dbReference type="CDD" id="cd00112">
    <property type="entry name" value="LDLa"/>
    <property type="match status" value="2"/>
</dbReference>
<sequence length="276" mass="29705">MRTLEYSKCCALIVTFLTCVGATYFKTQLQALRTRPAVYYPYRTISGNRIQHKWVARPQPVRQTVKQCCPGYEGQNFDQYTFLVEKIDKLDKKNVTAGKDGLPGPPGPQGPEGIQGIPGSPGSKGVPGDRGLPGLQGTPVAEYKLLVNRVEELEKTVAICCAPTTPPVSTTLPFRCEADQHMCGGSNPRCIPRSFVCDGLGDCDDGSDEFESVCGTFPPSCPEGLFACSNGQCVRTDAKCNGVDDCSDGSDEVDCKDDDIDFSGDNSGVNRGDIPK</sequence>
<evidence type="ECO:0000256" key="2">
    <source>
        <dbReference type="ARBA" id="ARBA00004308"/>
    </source>
</evidence>
<dbReference type="InParanoid" id="K1R7A1"/>
<comment type="subcellular location">
    <subcellularLocation>
        <location evidence="2">Endomembrane system</location>
    </subcellularLocation>
    <subcellularLocation>
        <location evidence="1">Membrane</location>
        <topology evidence="1">Single-pass membrane protein</topology>
    </subcellularLocation>
</comment>
<keyword evidence="3" id="KW-0812">Transmembrane</keyword>